<dbReference type="Proteomes" id="UP000637002">
    <property type="component" value="Unassembled WGS sequence"/>
</dbReference>
<dbReference type="GO" id="GO:0047617">
    <property type="term" value="F:fatty acyl-CoA hydrolase activity"/>
    <property type="evidence" value="ECO:0007669"/>
    <property type="project" value="TreeGrafter"/>
</dbReference>
<evidence type="ECO:0000256" key="1">
    <source>
        <dbReference type="ARBA" id="ARBA00005953"/>
    </source>
</evidence>
<sequence length="144" mass="16215">MSERQTRLTRADFRLFRPIQTRWLDNDAYGHVNNSVYYHYFDTAVNAYLIENGLLSVTGSGPIGLVVETACVFFESVAYPEHLEAGLRITQLGSSSVRYSLGIFRLGDDKVAAQGRFVHVYVDRESRRPVPIPEAARAVLAHLI</sequence>
<dbReference type="PANTHER" id="PTHR31793">
    <property type="entry name" value="4-HYDROXYBENZOYL-COA THIOESTERASE FAMILY MEMBER"/>
    <property type="match status" value="1"/>
</dbReference>
<comment type="caution">
    <text evidence="3">The sequence shown here is derived from an EMBL/GenBank/DDBJ whole genome shotgun (WGS) entry which is preliminary data.</text>
</comment>
<reference evidence="3" key="2">
    <citation type="submission" date="2020-09" db="EMBL/GenBank/DDBJ databases">
        <authorList>
            <person name="Sun Q."/>
            <person name="Zhou Y."/>
        </authorList>
    </citation>
    <scope>NUCLEOTIDE SEQUENCE</scope>
    <source>
        <strain evidence="3">CGMCC 1.12919</strain>
    </source>
</reference>
<protein>
    <submittedName>
        <fullName evidence="3">Thioesterase</fullName>
    </submittedName>
</protein>
<keyword evidence="2" id="KW-0378">Hydrolase</keyword>
<dbReference type="CDD" id="cd00586">
    <property type="entry name" value="4HBT"/>
    <property type="match status" value="1"/>
</dbReference>
<dbReference type="EMBL" id="BMGG01000001">
    <property type="protein sequence ID" value="GGC46539.1"/>
    <property type="molecule type" value="Genomic_DNA"/>
</dbReference>
<evidence type="ECO:0000256" key="2">
    <source>
        <dbReference type="ARBA" id="ARBA00022801"/>
    </source>
</evidence>
<dbReference type="Pfam" id="PF13279">
    <property type="entry name" value="4HBT_2"/>
    <property type="match status" value="1"/>
</dbReference>
<keyword evidence="4" id="KW-1185">Reference proteome</keyword>
<proteinExistence type="inferred from homology"/>
<dbReference type="InterPro" id="IPR050563">
    <property type="entry name" value="4-hydroxybenzoyl-CoA_TE"/>
</dbReference>
<dbReference type="PANTHER" id="PTHR31793:SF27">
    <property type="entry name" value="NOVEL THIOESTERASE SUPERFAMILY DOMAIN AND SAPOSIN A-TYPE DOMAIN CONTAINING PROTEIN (0610012H03RIK)"/>
    <property type="match status" value="1"/>
</dbReference>
<gene>
    <name evidence="3" type="ORF">GCM10010994_02090</name>
</gene>
<evidence type="ECO:0000313" key="4">
    <source>
        <dbReference type="Proteomes" id="UP000637002"/>
    </source>
</evidence>
<name>A0A916X6T5_9HYPH</name>
<dbReference type="RefSeq" id="WP_188607275.1">
    <property type="nucleotide sequence ID" value="NZ_BMGG01000001.1"/>
</dbReference>
<evidence type="ECO:0000313" key="3">
    <source>
        <dbReference type="EMBL" id="GGC46539.1"/>
    </source>
</evidence>
<dbReference type="SUPFAM" id="SSF54637">
    <property type="entry name" value="Thioesterase/thiol ester dehydrase-isomerase"/>
    <property type="match status" value="1"/>
</dbReference>
<accession>A0A916X6T5</accession>
<dbReference type="Gene3D" id="3.10.129.10">
    <property type="entry name" value="Hotdog Thioesterase"/>
    <property type="match status" value="1"/>
</dbReference>
<comment type="similarity">
    <text evidence="1">Belongs to the 4-hydroxybenzoyl-CoA thioesterase family.</text>
</comment>
<reference evidence="3" key="1">
    <citation type="journal article" date="2014" name="Int. J. Syst. Evol. Microbiol.">
        <title>Complete genome sequence of Corynebacterium casei LMG S-19264T (=DSM 44701T), isolated from a smear-ripened cheese.</title>
        <authorList>
            <consortium name="US DOE Joint Genome Institute (JGI-PGF)"/>
            <person name="Walter F."/>
            <person name="Albersmeier A."/>
            <person name="Kalinowski J."/>
            <person name="Ruckert C."/>
        </authorList>
    </citation>
    <scope>NUCLEOTIDE SEQUENCE</scope>
    <source>
        <strain evidence="3">CGMCC 1.12919</strain>
    </source>
</reference>
<organism evidence="3 4">
    <name type="scientific">Chelatococcus reniformis</name>
    <dbReference type="NCBI Taxonomy" id="1494448"/>
    <lineage>
        <taxon>Bacteria</taxon>
        <taxon>Pseudomonadati</taxon>
        <taxon>Pseudomonadota</taxon>
        <taxon>Alphaproteobacteria</taxon>
        <taxon>Hyphomicrobiales</taxon>
        <taxon>Chelatococcaceae</taxon>
        <taxon>Chelatococcus</taxon>
    </lineage>
</organism>
<dbReference type="InterPro" id="IPR029069">
    <property type="entry name" value="HotDog_dom_sf"/>
</dbReference>
<dbReference type="AlphaFoldDB" id="A0A916X6T5"/>